<evidence type="ECO:0000313" key="2">
    <source>
        <dbReference type="Proteomes" id="UP000708208"/>
    </source>
</evidence>
<reference evidence="1" key="1">
    <citation type="submission" date="2021-06" db="EMBL/GenBank/DDBJ databases">
        <authorList>
            <person name="Hodson N. C."/>
            <person name="Mongue J. A."/>
            <person name="Jaron S. K."/>
        </authorList>
    </citation>
    <scope>NUCLEOTIDE SEQUENCE</scope>
</reference>
<proteinExistence type="predicted"/>
<dbReference type="AlphaFoldDB" id="A0A8J2LUK4"/>
<dbReference type="EMBL" id="CAJVCH010547204">
    <property type="protein sequence ID" value="CAG7828365.1"/>
    <property type="molecule type" value="Genomic_DNA"/>
</dbReference>
<keyword evidence="2" id="KW-1185">Reference proteome</keyword>
<sequence>MSSSSRSTEVDEEEKYWKLKLLNSALSSVLFRDSPDPRLTPEVLSHLRKVFHDPDAHADSSGAMANVLITAEVKAAIQDCVVLEIQGICDTLVSTLTDLLKNSNSPEDKDRLLAITNSANPIDEVLKHIEGQRQYESDLDKKILEAMQIKAGEIQELEDNLTKIKPTVEKVLKLAASSRQPERINRRVEYLQRKSDFLARKTEEARNEQIALENPPEIISLRRDVKNKLALAKEKLKSENQCLSEFFQKYDNLDPDLKALLNQLQSTEEAIERQQWILNRMRGFKESDDSFGAEAETFF</sequence>
<dbReference type="Proteomes" id="UP000708208">
    <property type="component" value="Unassembled WGS sequence"/>
</dbReference>
<organism evidence="1 2">
    <name type="scientific">Allacma fusca</name>
    <dbReference type="NCBI Taxonomy" id="39272"/>
    <lineage>
        <taxon>Eukaryota</taxon>
        <taxon>Metazoa</taxon>
        <taxon>Ecdysozoa</taxon>
        <taxon>Arthropoda</taxon>
        <taxon>Hexapoda</taxon>
        <taxon>Collembola</taxon>
        <taxon>Symphypleona</taxon>
        <taxon>Sminthuridae</taxon>
        <taxon>Allacma</taxon>
    </lineage>
</organism>
<protein>
    <submittedName>
        <fullName evidence="1">Uncharacterized protein</fullName>
    </submittedName>
</protein>
<comment type="caution">
    <text evidence="1">The sequence shown here is derived from an EMBL/GenBank/DDBJ whole genome shotgun (WGS) entry which is preliminary data.</text>
</comment>
<name>A0A8J2LUK4_9HEXA</name>
<evidence type="ECO:0000313" key="1">
    <source>
        <dbReference type="EMBL" id="CAG7828365.1"/>
    </source>
</evidence>
<gene>
    <name evidence="1" type="ORF">AFUS01_LOCUS38296</name>
</gene>
<accession>A0A8J2LUK4</accession>